<feature type="compositionally biased region" description="Basic and acidic residues" evidence="1">
    <location>
        <begin position="41"/>
        <end position="52"/>
    </location>
</feature>
<evidence type="ECO:0000256" key="2">
    <source>
        <dbReference type="SAM" id="Phobius"/>
    </source>
</evidence>
<gene>
    <name evidence="3" type="ORF">TRSC58_07645</name>
</gene>
<sequence length="88" mass="9764">MIPPYADDHVIHEHLHSSPFASAPGHPQHQQKTKVKKAAKTLHEKKTSSSKAKERIVHVCPLPLCFVLHYPLFFLSLFEGCVGLTVGA</sequence>
<feature type="transmembrane region" description="Helical" evidence="2">
    <location>
        <begin position="56"/>
        <end position="78"/>
    </location>
</feature>
<dbReference type="Proteomes" id="UP000031737">
    <property type="component" value="Unassembled WGS sequence"/>
</dbReference>
<keyword evidence="4" id="KW-1185">Reference proteome</keyword>
<organism evidence="3 4">
    <name type="scientific">Trypanosoma rangeli SC58</name>
    <dbReference type="NCBI Taxonomy" id="429131"/>
    <lineage>
        <taxon>Eukaryota</taxon>
        <taxon>Discoba</taxon>
        <taxon>Euglenozoa</taxon>
        <taxon>Kinetoplastea</taxon>
        <taxon>Metakinetoplastina</taxon>
        <taxon>Trypanosomatida</taxon>
        <taxon>Trypanosomatidae</taxon>
        <taxon>Trypanosoma</taxon>
        <taxon>Herpetosoma</taxon>
    </lineage>
</organism>
<comment type="caution">
    <text evidence="3">The sequence shown here is derived from an EMBL/GenBank/DDBJ whole genome shotgun (WGS) entry which is preliminary data.</text>
</comment>
<dbReference type="EMBL" id="AUPL01008494">
    <property type="protein sequence ID" value="ESL04825.1"/>
    <property type="molecule type" value="Genomic_DNA"/>
</dbReference>
<reference evidence="3 4" key="1">
    <citation type="submission" date="2013-07" db="EMBL/GenBank/DDBJ databases">
        <authorList>
            <person name="Stoco P.H."/>
            <person name="Wagner G."/>
            <person name="Gerber A."/>
            <person name="Zaha A."/>
            <person name="Thompson C."/>
            <person name="Bartholomeu D.C."/>
            <person name="Luckemeyer D.D."/>
            <person name="Bahia D."/>
            <person name="Loreto E."/>
            <person name="Prestes E.B."/>
            <person name="Lima F.M."/>
            <person name="Rodrigues-Luiz G."/>
            <person name="Vallejo G.A."/>
            <person name="Filho J.F."/>
            <person name="Monteiro K.M."/>
            <person name="Tyler K.M."/>
            <person name="de Almeida L.G."/>
            <person name="Ortiz M.F."/>
            <person name="Siervo M.A."/>
            <person name="de Moraes M.H."/>
            <person name="Cunha O.L."/>
            <person name="Mendonca-Neto R."/>
            <person name="Silva R."/>
            <person name="Teixeira S.M."/>
            <person name="Murta S.M."/>
            <person name="Sincero T.C."/>
            <person name="Mendes T.A."/>
            <person name="Urmenyi T.P."/>
            <person name="Silva V.G."/>
            <person name="da Rocha W.D."/>
            <person name="Andersson B."/>
            <person name="Romanha A.J."/>
            <person name="Steindel M."/>
            <person name="de Vasconcelos A.T."/>
            <person name="Grisard E.C."/>
        </authorList>
    </citation>
    <scope>NUCLEOTIDE SEQUENCE [LARGE SCALE GENOMIC DNA]</scope>
    <source>
        <strain evidence="3 4">SC58</strain>
    </source>
</reference>
<keyword evidence="2" id="KW-1133">Transmembrane helix</keyword>
<proteinExistence type="predicted"/>
<feature type="region of interest" description="Disordered" evidence="1">
    <location>
        <begin position="17"/>
        <end position="52"/>
    </location>
</feature>
<accession>A0A061ISG6</accession>
<name>A0A061ISG6_TRYRA</name>
<evidence type="ECO:0000256" key="1">
    <source>
        <dbReference type="SAM" id="MobiDB-lite"/>
    </source>
</evidence>
<keyword evidence="2" id="KW-0472">Membrane</keyword>
<keyword evidence="2" id="KW-0812">Transmembrane</keyword>
<dbReference type="AlphaFoldDB" id="A0A061ISG6"/>
<feature type="compositionally biased region" description="Basic residues" evidence="1">
    <location>
        <begin position="29"/>
        <end position="40"/>
    </location>
</feature>
<dbReference type="VEuPathDB" id="TriTrypDB:TRSC58_07645"/>
<evidence type="ECO:0000313" key="4">
    <source>
        <dbReference type="Proteomes" id="UP000031737"/>
    </source>
</evidence>
<protein>
    <submittedName>
        <fullName evidence="3">Uncharacterized protein</fullName>
    </submittedName>
</protein>
<evidence type="ECO:0000313" key="3">
    <source>
        <dbReference type="EMBL" id="ESL04825.1"/>
    </source>
</evidence>